<evidence type="ECO:0000313" key="15">
    <source>
        <dbReference type="RefSeq" id="XP_038980209.1"/>
    </source>
</evidence>
<dbReference type="PANTHER" id="PTHR22937">
    <property type="entry name" value="E3 UBIQUITIN-PROTEIN LIGASE RNF165"/>
    <property type="match status" value="1"/>
</dbReference>
<feature type="compositionally biased region" description="Polar residues" evidence="9">
    <location>
        <begin position="244"/>
        <end position="255"/>
    </location>
</feature>
<dbReference type="SMART" id="SM00184">
    <property type="entry name" value="RING"/>
    <property type="match status" value="1"/>
</dbReference>
<comment type="catalytic activity">
    <reaction evidence="1">
        <text>S-ubiquitinyl-[E2 ubiquitin-conjugating enzyme]-L-cysteine + [acceptor protein]-L-lysine = [E2 ubiquitin-conjugating enzyme]-L-cysteine + N(6)-ubiquitinyl-[acceptor protein]-L-lysine.</text>
        <dbReference type="EC" id="2.3.2.27"/>
    </reaction>
</comment>
<evidence type="ECO:0000256" key="4">
    <source>
        <dbReference type="ARBA" id="ARBA00022723"/>
    </source>
</evidence>
<dbReference type="Pfam" id="PF13639">
    <property type="entry name" value="zf-RING_2"/>
    <property type="match status" value="1"/>
</dbReference>
<evidence type="ECO:0000256" key="9">
    <source>
        <dbReference type="SAM" id="MobiDB-lite"/>
    </source>
</evidence>
<evidence type="ECO:0000256" key="2">
    <source>
        <dbReference type="ARBA" id="ARBA00012483"/>
    </source>
</evidence>
<evidence type="ECO:0000313" key="19">
    <source>
        <dbReference type="RefSeq" id="XP_038980213.1"/>
    </source>
</evidence>
<evidence type="ECO:0000313" key="20">
    <source>
        <dbReference type="RefSeq" id="XP_038980214.1"/>
    </source>
</evidence>
<dbReference type="RefSeq" id="XP_038980210.1">
    <property type="nucleotide sequence ID" value="XM_039124282.1"/>
</dbReference>
<dbReference type="PROSITE" id="PS50089">
    <property type="entry name" value="ZF_RING_2"/>
    <property type="match status" value="1"/>
</dbReference>
<dbReference type="RefSeq" id="XP_017698913.2">
    <property type="nucleotide sequence ID" value="XM_017843424.3"/>
</dbReference>
<evidence type="ECO:0000313" key="12">
    <source>
        <dbReference type="RefSeq" id="XP_008793388.2"/>
    </source>
</evidence>
<gene>
    <name evidence="12 13 14 15 16 17 18 19 20" type="primary">LOC103709679</name>
</gene>
<dbReference type="InterPro" id="IPR001841">
    <property type="entry name" value="Znf_RING"/>
</dbReference>
<protein>
    <recommendedName>
        <fullName evidence="2">RING-type E3 ubiquitin transferase</fullName>
        <ecNumber evidence="2">2.3.2.27</ecNumber>
    </recommendedName>
</protein>
<feature type="region of interest" description="Disordered" evidence="9">
    <location>
        <begin position="177"/>
        <end position="257"/>
    </location>
</feature>
<organism evidence="11 20">
    <name type="scientific">Phoenix dactylifera</name>
    <name type="common">Date palm</name>
    <dbReference type="NCBI Taxonomy" id="42345"/>
    <lineage>
        <taxon>Eukaryota</taxon>
        <taxon>Viridiplantae</taxon>
        <taxon>Streptophyta</taxon>
        <taxon>Embryophyta</taxon>
        <taxon>Tracheophyta</taxon>
        <taxon>Spermatophyta</taxon>
        <taxon>Magnoliopsida</taxon>
        <taxon>Liliopsida</taxon>
        <taxon>Arecaceae</taxon>
        <taxon>Coryphoideae</taxon>
        <taxon>Phoeniceae</taxon>
        <taxon>Phoenix</taxon>
    </lineage>
</organism>
<feature type="compositionally biased region" description="Polar residues" evidence="9">
    <location>
        <begin position="178"/>
        <end position="193"/>
    </location>
</feature>
<evidence type="ECO:0000256" key="8">
    <source>
        <dbReference type="PROSITE-ProRule" id="PRU00175"/>
    </source>
</evidence>
<dbReference type="RefSeq" id="XP_038980212.1">
    <property type="nucleotide sequence ID" value="XM_039124284.1"/>
</dbReference>
<evidence type="ECO:0000313" key="11">
    <source>
        <dbReference type="Proteomes" id="UP000228380"/>
    </source>
</evidence>
<evidence type="ECO:0000256" key="6">
    <source>
        <dbReference type="ARBA" id="ARBA00022786"/>
    </source>
</evidence>
<dbReference type="RefSeq" id="XP_038980209.1">
    <property type="nucleotide sequence ID" value="XM_039124281.1"/>
</dbReference>
<dbReference type="InterPro" id="IPR045191">
    <property type="entry name" value="MBR1/2-like"/>
</dbReference>
<dbReference type="Proteomes" id="UP000228380">
    <property type="component" value="Chromosome 3"/>
</dbReference>
<dbReference type="InterPro" id="IPR013083">
    <property type="entry name" value="Znf_RING/FYVE/PHD"/>
</dbReference>
<sequence length="534" mass="59561">MVHRSLSYASQPSHMDHTYTWNHQNPNPRMLLGHNSFMPSMDNSATSGVNSMAHNIAPRTNGHPASSFSLEYLNYRAANPLKFQNMHSSPAGSCFRFSPNHAPHMPGYSRPIMGDGCNTVNPQIDNRRVSLKRKSPEMPLVAERPNVGGYYCAGSSSNFPISSDYLQAKPIPVPQYRPLNSTYTGPNYRSDNLLSVGEGPQRNVRSRHSHTFHLEHNPAGAYPSSNMPHHSSSTASMSGPSMAEQGSQTHVSGTPQGRILFSDNGYYNHELNQSLGRSNINNGTAAMNAVYYPNTIRNWSCPLPNLVVPPPQGMVPGQSNYDQRMTLNRTVSSHPLRFAATSSEGGVTLQAEAAVSSRQSRPLPIIGHSGNVRRGRARNLYNTFHSSFNEDNPHDRWVSEGIVMIDQSMFYDPSDLFDRYRDMRLDIDNMSYEELLALEESIGNVSTGLSEDRILACLIKRVHCSNQTHDDQEERSCAICLEEYKDRDNLGSMKCGHDFHIGCIRKWLEIKNVCPVCKASALEDISKEKQICPF</sequence>
<dbReference type="CDD" id="cd16469">
    <property type="entry name" value="RING-H2_RNF24-like"/>
    <property type="match status" value="1"/>
</dbReference>
<evidence type="ECO:0000256" key="1">
    <source>
        <dbReference type="ARBA" id="ARBA00000900"/>
    </source>
</evidence>
<accession>A0A8B9AAJ0</accession>
<dbReference type="AlphaFoldDB" id="A0A8B9AAJ0"/>
<dbReference type="KEGG" id="pda:103709679"/>
<keyword evidence="5 8" id="KW-0863">Zinc-finger</keyword>
<evidence type="ECO:0000256" key="5">
    <source>
        <dbReference type="ARBA" id="ARBA00022771"/>
    </source>
</evidence>
<dbReference type="PANTHER" id="PTHR22937:SF65">
    <property type="entry name" value="E3 UBIQUITIN-PROTEIN LIGASE ARK2C"/>
    <property type="match status" value="1"/>
</dbReference>
<proteinExistence type="predicted"/>
<keyword evidence="6" id="KW-0833">Ubl conjugation pathway</keyword>
<evidence type="ECO:0000313" key="18">
    <source>
        <dbReference type="RefSeq" id="XP_038980212.1"/>
    </source>
</evidence>
<dbReference type="GO" id="GO:0061630">
    <property type="term" value="F:ubiquitin protein ligase activity"/>
    <property type="evidence" value="ECO:0007669"/>
    <property type="project" value="UniProtKB-EC"/>
</dbReference>
<dbReference type="SUPFAM" id="SSF57850">
    <property type="entry name" value="RING/U-box"/>
    <property type="match status" value="1"/>
</dbReference>
<dbReference type="GeneID" id="103709679"/>
<dbReference type="RefSeq" id="XP_038980214.1">
    <property type="nucleotide sequence ID" value="XM_039124286.1"/>
</dbReference>
<dbReference type="RefSeq" id="XP_038980213.1">
    <property type="nucleotide sequence ID" value="XM_039124285.1"/>
</dbReference>
<dbReference type="RefSeq" id="XP_008793388.2">
    <property type="nucleotide sequence ID" value="XM_008795166.4"/>
</dbReference>
<feature type="compositionally biased region" description="Low complexity" evidence="9">
    <location>
        <begin position="228"/>
        <end position="243"/>
    </location>
</feature>
<evidence type="ECO:0000313" key="16">
    <source>
        <dbReference type="RefSeq" id="XP_038980210.1"/>
    </source>
</evidence>
<evidence type="ECO:0000256" key="3">
    <source>
        <dbReference type="ARBA" id="ARBA00022679"/>
    </source>
</evidence>
<dbReference type="EC" id="2.3.2.27" evidence="2"/>
<dbReference type="RefSeq" id="XP_038980211.1">
    <property type="nucleotide sequence ID" value="XM_039124283.1"/>
</dbReference>
<evidence type="ECO:0000313" key="17">
    <source>
        <dbReference type="RefSeq" id="XP_038980211.1"/>
    </source>
</evidence>
<feature type="domain" description="RING-type" evidence="10">
    <location>
        <begin position="477"/>
        <end position="518"/>
    </location>
</feature>
<evidence type="ECO:0000313" key="14">
    <source>
        <dbReference type="RefSeq" id="XP_026661058.2"/>
    </source>
</evidence>
<keyword evidence="11" id="KW-1185">Reference proteome</keyword>
<name>A0A8B9AAJ0_PHODC</name>
<reference evidence="12 13" key="2">
    <citation type="submission" date="2025-04" db="UniProtKB">
        <authorList>
            <consortium name="RefSeq"/>
        </authorList>
    </citation>
    <scope>IDENTIFICATION</scope>
    <source>
        <tissue evidence="12 13">Young leaves</tissue>
    </source>
</reference>
<keyword evidence="3" id="KW-0808">Transferase</keyword>
<evidence type="ECO:0000259" key="10">
    <source>
        <dbReference type="PROSITE" id="PS50089"/>
    </source>
</evidence>
<keyword evidence="7" id="KW-0862">Zinc</keyword>
<dbReference type="OrthoDB" id="8062037at2759"/>
<reference evidence="11" key="1">
    <citation type="journal article" date="2019" name="Nat. Commun.">
        <title>Genome-wide association mapping of date palm fruit traits.</title>
        <authorList>
            <person name="Hazzouri K.M."/>
            <person name="Gros-Balthazard M."/>
            <person name="Flowers J.M."/>
            <person name="Copetti D."/>
            <person name="Lemansour A."/>
            <person name="Lebrun M."/>
            <person name="Masmoudi K."/>
            <person name="Ferrand S."/>
            <person name="Dhar M.I."/>
            <person name="Fresquez Z.A."/>
            <person name="Rosas U."/>
            <person name="Zhang J."/>
            <person name="Talag J."/>
            <person name="Lee S."/>
            <person name="Kudrna D."/>
            <person name="Powell R.F."/>
            <person name="Leitch I.J."/>
            <person name="Krueger R.R."/>
            <person name="Wing R.A."/>
            <person name="Amiri K.M.A."/>
            <person name="Purugganan M.D."/>
        </authorList>
    </citation>
    <scope>NUCLEOTIDE SEQUENCE [LARGE SCALE GENOMIC DNA]</scope>
    <source>
        <strain evidence="11">cv. Khalas</strain>
    </source>
</reference>
<keyword evidence="4" id="KW-0479">Metal-binding</keyword>
<evidence type="ECO:0000256" key="7">
    <source>
        <dbReference type="ARBA" id="ARBA00022833"/>
    </source>
</evidence>
<dbReference type="RefSeq" id="XP_026661058.2">
    <property type="nucleotide sequence ID" value="XM_026805257.2"/>
</dbReference>
<dbReference type="Gene3D" id="3.30.40.10">
    <property type="entry name" value="Zinc/RING finger domain, C3HC4 (zinc finger)"/>
    <property type="match status" value="1"/>
</dbReference>
<evidence type="ECO:0000313" key="13">
    <source>
        <dbReference type="RefSeq" id="XP_017698913.2"/>
    </source>
</evidence>
<dbReference type="GO" id="GO:0008270">
    <property type="term" value="F:zinc ion binding"/>
    <property type="evidence" value="ECO:0007669"/>
    <property type="project" value="UniProtKB-KW"/>
</dbReference>